<dbReference type="AlphaFoldDB" id="A0AA39KVL3"/>
<evidence type="ECO:0000313" key="2">
    <source>
        <dbReference type="Proteomes" id="UP001168972"/>
    </source>
</evidence>
<sequence length="69" mass="7671">MKQVRRLERGLRSAGRRQTREVGAARLARIEEEREYILAARGLLRYALERSSLVGSLVAAAADAQPGLH</sequence>
<dbReference type="EMBL" id="JAQQBR010000005">
    <property type="protein sequence ID" value="KAK0175405.1"/>
    <property type="molecule type" value="Genomic_DNA"/>
</dbReference>
<comment type="caution">
    <text evidence="1">The sequence shown here is derived from an EMBL/GenBank/DDBJ whole genome shotgun (WGS) entry which is preliminary data.</text>
</comment>
<name>A0AA39KVL3_MICHY</name>
<accession>A0AA39KVL3</accession>
<evidence type="ECO:0000313" key="1">
    <source>
        <dbReference type="EMBL" id="KAK0175405.1"/>
    </source>
</evidence>
<dbReference type="Proteomes" id="UP001168972">
    <property type="component" value="Unassembled WGS sequence"/>
</dbReference>
<protein>
    <submittedName>
        <fullName evidence="1">Uncharacterized protein</fullName>
    </submittedName>
</protein>
<keyword evidence="2" id="KW-1185">Reference proteome</keyword>
<organism evidence="1 2">
    <name type="scientific">Microctonus hyperodae</name>
    <name type="common">Parasitoid wasp</name>
    <dbReference type="NCBI Taxonomy" id="165561"/>
    <lineage>
        <taxon>Eukaryota</taxon>
        <taxon>Metazoa</taxon>
        <taxon>Ecdysozoa</taxon>
        <taxon>Arthropoda</taxon>
        <taxon>Hexapoda</taxon>
        <taxon>Insecta</taxon>
        <taxon>Pterygota</taxon>
        <taxon>Neoptera</taxon>
        <taxon>Endopterygota</taxon>
        <taxon>Hymenoptera</taxon>
        <taxon>Apocrita</taxon>
        <taxon>Ichneumonoidea</taxon>
        <taxon>Braconidae</taxon>
        <taxon>Euphorinae</taxon>
        <taxon>Microctonus</taxon>
    </lineage>
</organism>
<reference evidence="1" key="2">
    <citation type="submission" date="2023-03" db="EMBL/GenBank/DDBJ databases">
        <authorList>
            <person name="Inwood S.N."/>
            <person name="Skelly J.G."/>
            <person name="Guhlin J."/>
            <person name="Harrop T.W.R."/>
            <person name="Goldson S.G."/>
            <person name="Dearden P.K."/>
        </authorList>
    </citation>
    <scope>NUCLEOTIDE SEQUENCE</scope>
    <source>
        <strain evidence="1">Lincoln</strain>
        <tissue evidence="1">Whole body</tissue>
    </source>
</reference>
<reference evidence="1" key="1">
    <citation type="journal article" date="2023" name="bioRxiv">
        <title>Scaffold-level genome assemblies of two parasitoid biocontrol wasps reveal the parthenogenesis mechanism and an associated novel virus.</title>
        <authorList>
            <person name="Inwood S."/>
            <person name="Skelly J."/>
            <person name="Guhlin J."/>
            <person name="Harrop T."/>
            <person name="Goldson S."/>
            <person name="Dearden P."/>
        </authorList>
    </citation>
    <scope>NUCLEOTIDE SEQUENCE</scope>
    <source>
        <strain evidence="1">Lincoln</strain>
        <tissue evidence="1">Whole body</tissue>
    </source>
</reference>
<proteinExistence type="predicted"/>
<gene>
    <name evidence="1" type="ORF">PV327_009156</name>
</gene>